<reference evidence="2" key="2">
    <citation type="submission" date="2021-08" db="EMBL/GenBank/DDBJ databases">
        <authorList>
            <person name="Tani A."/>
            <person name="Ola A."/>
            <person name="Ogura Y."/>
            <person name="Katsura K."/>
            <person name="Hayashi T."/>
        </authorList>
    </citation>
    <scope>NUCLEOTIDE SEQUENCE</scope>
    <source>
        <strain evidence="2">DSM 19015</strain>
    </source>
</reference>
<dbReference type="Proteomes" id="UP001055125">
    <property type="component" value="Unassembled WGS sequence"/>
</dbReference>
<dbReference type="Gene3D" id="1.20.5.170">
    <property type="match status" value="1"/>
</dbReference>
<dbReference type="SUPFAM" id="SSF161266">
    <property type="entry name" value="Gam-like"/>
    <property type="match status" value="2"/>
</dbReference>
<sequence>MARAKTKAAGTNLPVPQNDAEAEQLIAKLGASQRDQTEAQARHDAVIAAHEAEHGKTLKEFQEAQTAIIEALAIWASANRERLTQGGRSKTVQLPTGTVLWREGRFSVKHRGLRNEDVVEAIRERIAVLEAAMADAKQARRNVEAAEHYAKIQILEGFLRTKVEPNKDAMLAAREVAETVRGVIVTRSPEEFAVEPLASQIREVA</sequence>
<keyword evidence="3" id="KW-1185">Reference proteome</keyword>
<name>A0ABQ4RRJ2_9HYPH</name>
<evidence type="ECO:0000313" key="2">
    <source>
        <dbReference type="EMBL" id="GJD93396.1"/>
    </source>
</evidence>
<comment type="caution">
    <text evidence="2">The sequence shown here is derived from an EMBL/GenBank/DDBJ whole genome shotgun (WGS) entry which is preliminary data.</text>
</comment>
<evidence type="ECO:0000256" key="1">
    <source>
        <dbReference type="SAM" id="Coils"/>
    </source>
</evidence>
<dbReference type="InterPro" id="IPR009951">
    <property type="entry name" value="Host-nuc_inhib_Gam"/>
</dbReference>
<evidence type="ECO:0000313" key="3">
    <source>
        <dbReference type="Proteomes" id="UP001055125"/>
    </source>
</evidence>
<proteinExistence type="predicted"/>
<dbReference type="Pfam" id="PF07352">
    <property type="entry name" value="Phage_Mu_Gam"/>
    <property type="match status" value="1"/>
</dbReference>
<reference evidence="2" key="1">
    <citation type="journal article" date="2021" name="Front. Microbiol.">
        <title>Comprehensive Comparative Genomics and Phenotyping of Methylobacterium Species.</title>
        <authorList>
            <person name="Alessa O."/>
            <person name="Ogura Y."/>
            <person name="Fujitani Y."/>
            <person name="Takami H."/>
            <person name="Hayashi T."/>
            <person name="Sahin N."/>
            <person name="Tani A."/>
        </authorList>
    </citation>
    <scope>NUCLEOTIDE SEQUENCE</scope>
    <source>
        <strain evidence="2">DSM 19015</strain>
    </source>
</reference>
<keyword evidence="1" id="KW-0175">Coiled coil</keyword>
<dbReference type="RefSeq" id="WP_238242603.1">
    <property type="nucleotide sequence ID" value="NZ_BPQP01000008.1"/>
</dbReference>
<organism evidence="2 3">
    <name type="scientific">Methylobacterium iners</name>
    <dbReference type="NCBI Taxonomy" id="418707"/>
    <lineage>
        <taxon>Bacteria</taxon>
        <taxon>Pseudomonadati</taxon>
        <taxon>Pseudomonadota</taxon>
        <taxon>Alphaproteobacteria</taxon>
        <taxon>Hyphomicrobiales</taxon>
        <taxon>Methylobacteriaceae</taxon>
        <taxon>Methylobacterium</taxon>
    </lineage>
</organism>
<gene>
    <name evidence="2" type="ORF">OCOJLMKI_0590</name>
</gene>
<protein>
    <submittedName>
        <fullName evidence="2">Uncharacterized protein</fullName>
    </submittedName>
</protein>
<feature type="coiled-coil region" evidence="1">
    <location>
        <begin position="119"/>
        <end position="149"/>
    </location>
</feature>
<dbReference type="EMBL" id="BPQP01000008">
    <property type="protein sequence ID" value="GJD93396.1"/>
    <property type="molecule type" value="Genomic_DNA"/>
</dbReference>
<accession>A0ABQ4RRJ2</accession>